<proteinExistence type="predicted"/>
<name>A0AAV8WM65_9CUCU</name>
<keyword evidence="1" id="KW-0863">Zinc-finger</keyword>
<dbReference type="InterPro" id="IPR013087">
    <property type="entry name" value="Znf_C2H2_type"/>
</dbReference>
<accession>A0AAV8WM65</accession>
<keyword evidence="4" id="KW-1185">Reference proteome</keyword>
<dbReference type="GO" id="GO:0008270">
    <property type="term" value="F:zinc ion binding"/>
    <property type="evidence" value="ECO:0007669"/>
    <property type="project" value="UniProtKB-KW"/>
</dbReference>
<gene>
    <name evidence="3" type="ORF">NQ314_019609</name>
</gene>
<dbReference type="SUPFAM" id="SSF57667">
    <property type="entry name" value="beta-beta-alpha zinc fingers"/>
    <property type="match status" value="1"/>
</dbReference>
<sequence>MDGCLFTDTSPFKCFRCGRGYSVQYTLERHLRYECGVAKQFSCEVCLRKFSRRDILRNHEKKFSHHSSHSTV</sequence>
<dbReference type="PROSITE" id="PS50157">
    <property type="entry name" value="ZINC_FINGER_C2H2_2"/>
    <property type="match status" value="2"/>
</dbReference>
<keyword evidence="1" id="KW-0862">Zinc</keyword>
<keyword evidence="1" id="KW-0479">Metal-binding</keyword>
<organism evidence="3 4">
    <name type="scientific">Rhamnusium bicolor</name>
    <dbReference type="NCBI Taxonomy" id="1586634"/>
    <lineage>
        <taxon>Eukaryota</taxon>
        <taxon>Metazoa</taxon>
        <taxon>Ecdysozoa</taxon>
        <taxon>Arthropoda</taxon>
        <taxon>Hexapoda</taxon>
        <taxon>Insecta</taxon>
        <taxon>Pterygota</taxon>
        <taxon>Neoptera</taxon>
        <taxon>Endopterygota</taxon>
        <taxon>Coleoptera</taxon>
        <taxon>Polyphaga</taxon>
        <taxon>Cucujiformia</taxon>
        <taxon>Chrysomeloidea</taxon>
        <taxon>Cerambycidae</taxon>
        <taxon>Lepturinae</taxon>
        <taxon>Rhagiini</taxon>
        <taxon>Rhamnusium</taxon>
    </lineage>
</organism>
<evidence type="ECO:0000256" key="1">
    <source>
        <dbReference type="PROSITE-ProRule" id="PRU00042"/>
    </source>
</evidence>
<dbReference type="AlphaFoldDB" id="A0AAV8WM65"/>
<dbReference type="PROSITE" id="PS00028">
    <property type="entry name" value="ZINC_FINGER_C2H2_1"/>
    <property type="match status" value="1"/>
</dbReference>
<dbReference type="EMBL" id="JANEYF010005509">
    <property type="protein sequence ID" value="KAJ8927865.1"/>
    <property type="molecule type" value="Genomic_DNA"/>
</dbReference>
<dbReference type="Proteomes" id="UP001162156">
    <property type="component" value="Unassembled WGS sequence"/>
</dbReference>
<evidence type="ECO:0000313" key="3">
    <source>
        <dbReference type="EMBL" id="KAJ8927865.1"/>
    </source>
</evidence>
<evidence type="ECO:0000313" key="4">
    <source>
        <dbReference type="Proteomes" id="UP001162156"/>
    </source>
</evidence>
<dbReference type="Gene3D" id="3.30.160.60">
    <property type="entry name" value="Classic Zinc Finger"/>
    <property type="match status" value="1"/>
</dbReference>
<reference evidence="3" key="1">
    <citation type="journal article" date="2023" name="Insect Mol. Biol.">
        <title>Genome sequencing provides insights into the evolution of gene families encoding plant cell wall-degrading enzymes in longhorned beetles.</title>
        <authorList>
            <person name="Shin N.R."/>
            <person name="Okamura Y."/>
            <person name="Kirsch R."/>
            <person name="Pauchet Y."/>
        </authorList>
    </citation>
    <scope>NUCLEOTIDE SEQUENCE</scope>
    <source>
        <strain evidence="3">RBIC_L_NR</strain>
    </source>
</reference>
<dbReference type="InterPro" id="IPR036236">
    <property type="entry name" value="Znf_C2H2_sf"/>
</dbReference>
<dbReference type="Pfam" id="PF00096">
    <property type="entry name" value="zf-C2H2"/>
    <property type="match status" value="1"/>
</dbReference>
<feature type="domain" description="C2H2-type" evidence="2">
    <location>
        <begin position="41"/>
        <end position="70"/>
    </location>
</feature>
<dbReference type="SMART" id="SM00355">
    <property type="entry name" value="ZnF_C2H2"/>
    <property type="match status" value="2"/>
</dbReference>
<protein>
    <recommendedName>
        <fullName evidence="2">C2H2-type domain-containing protein</fullName>
    </recommendedName>
</protein>
<feature type="domain" description="C2H2-type" evidence="2">
    <location>
        <begin position="12"/>
        <end position="39"/>
    </location>
</feature>
<comment type="caution">
    <text evidence="3">The sequence shown here is derived from an EMBL/GenBank/DDBJ whole genome shotgun (WGS) entry which is preliminary data.</text>
</comment>
<evidence type="ECO:0000259" key="2">
    <source>
        <dbReference type="PROSITE" id="PS50157"/>
    </source>
</evidence>